<comment type="caution">
    <text evidence="1">The sequence shown here is derived from an EMBL/GenBank/DDBJ whole genome shotgun (WGS) entry which is preliminary data.</text>
</comment>
<dbReference type="EMBL" id="JAVRQU010000006">
    <property type="protein sequence ID" value="KAK5701589.1"/>
    <property type="molecule type" value="Genomic_DNA"/>
</dbReference>
<gene>
    <name evidence="1" type="ORF">LTR97_004404</name>
</gene>
<organism evidence="1 2">
    <name type="scientific">Elasticomyces elasticus</name>
    <dbReference type="NCBI Taxonomy" id="574655"/>
    <lineage>
        <taxon>Eukaryota</taxon>
        <taxon>Fungi</taxon>
        <taxon>Dikarya</taxon>
        <taxon>Ascomycota</taxon>
        <taxon>Pezizomycotina</taxon>
        <taxon>Dothideomycetes</taxon>
        <taxon>Dothideomycetidae</taxon>
        <taxon>Mycosphaerellales</taxon>
        <taxon>Teratosphaeriaceae</taxon>
        <taxon>Elasticomyces</taxon>
    </lineage>
</organism>
<sequence>MDDLSNELLSIEVGSDDYADAAAQDAPTVSRTYQSEEAFRKIAYTAINESGNNYERLLKAIPALDTQLEDSSTTNGDGAHVTHRISKRDGQLLGYAVGELYYDKRFQDIIQLCERVKQACTTDDKTAESLQRWTQRCEQRMKTDLDGSMAATTTVGEHDRP</sequence>
<proteinExistence type="predicted"/>
<reference evidence="1" key="1">
    <citation type="submission" date="2023-08" db="EMBL/GenBank/DDBJ databases">
        <title>Black Yeasts Isolated from many extreme environments.</title>
        <authorList>
            <person name="Coleine C."/>
            <person name="Stajich J.E."/>
            <person name="Selbmann L."/>
        </authorList>
    </citation>
    <scope>NUCLEOTIDE SEQUENCE</scope>
    <source>
        <strain evidence="1">CCFEE 5810</strain>
    </source>
</reference>
<name>A0AAN7WCZ9_9PEZI</name>
<dbReference type="AlphaFoldDB" id="A0AAN7WCZ9"/>
<evidence type="ECO:0000313" key="1">
    <source>
        <dbReference type="EMBL" id="KAK5701589.1"/>
    </source>
</evidence>
<evidence type="ECO:0000313" key="2">
    <source>
        <dbReference type="Proteomes" id="UP001310594"/>
    </source>
</evidence>
<protein>
    <submittedName>
        <fullName evidence="1">Uncharacterized protein</fullName>
    </submittedName>
</protein>
<dbReference type="Proteomes" id="UP001310594">
    <property type="component" value="Unassembled WGS sequence"/>
</dbReference>
<accession>A0AAN7WCZ9</accession>